<reference evidence="1" key="1">
    <citation type="submission" date="2022-11" db="EMBL/GenBank/DDBJ databases">
        <title>beta-Carotene-producing bacterium, Jeongeuplla avenae sp. nov., alleviates the salt stress of Arabidopsis seedlings.</title>
        <authorList>
            <person name="Jiang L."/>
            <person name="Lee J."/>
        </authorList>
    </citation>
    <scope>NUCLEOTIDE SEQUENCE</scope>
    <source>
        <strain evidence="1">DY_R2A_6</strain>
    </source>
</reference>
<organism evidence="1 2">
    <name type="scientific">Antarcticirhabdus aurantiaca</name>
    <dbReference type="NCBI Taxonomy" id="2606717"/>
    <lineage>
        <taxon>Bacteria</taxon>
        <taxon>Pseudomonadati</taxon>
        <taxon>Pseudomonadota</taxon>
        <taxon>Alphaproteobacteria</taxon>
        <taxon>Hyphomicrobiales</taxon>
        <taxon>Aurantimonadaceae</taxon>
        <taxon>Antarcticirhabdus</taxon>
    </lineage>
</organism>
<proteinExistence type="predicted"/>
<keyword evidence="2" id="KW-1185">Reference proteome</keyword>
<name>A0ACD4NLZ0_9HYPH</name>
<accession>A0ACD4NLZ0</accession>
<protein>
    <submittedName>
        <fullName evidence="1">DUF3768 domain-containing protein</fullName>
    </submittedName>
</protein>
<gene>
    <name evidence="1" type="ORF">OXU80_23900</name>
</gene>
<dbReference type="EMBL" id="CP113520">
    <property type="protein sequence ID" value="WAJ27851.1"/>
    <property type="molecule type" value="Genomic_DNA"/>
</dbReference>
<sequence length="126" mass="14182">MTQRRHPDTSLADVLLMLDGIIKRIRRLNDDLRVHRRGCSIIITAGIAALGPDGVEDVLDAIARFDDFAAEDEHNGLHDFGTLVVHGVRVLWRIDCYDQRRFSCSPDAADPGVTWRVLTIMRADEC</sequence>
<evidence type="ECO:0000313" key="2">
    <source>
        <dbReference type="Proteomes" id="UP001163223"/>
    </source>
</evidence>
<evidence type="ECO:0000313" key="1">
    <source>
        <dbReference type="EMBL" id="WAJ27851.1"/>
    </source>
</evidence>
<dbReference type="Proteomes" id="UP001163223">
    <property type="component" value="Chromosome"/>
</dbReference>